<accession>A0A1G6VVC3</accession>
<dbReference type="InterPro" id="IPR057200">
    <property type="entry name" value="DUF7878"/>
</dbReference>
<dbReference type="OrthoDB" id="2356865at2"/>
<protein>
    <recommendedName>
        <fullName evidence="1">DUF7878 domain-containing protein</fullName>
    </recommendedName>
</protein>
<evidence type="ECO:0000259" key="1">
    <source>
        <dbReference type="Pfam" id="PF25297"/>
    </source>
</evidence>
<gene>
    <name evidence="2" type="ORF">SAMN05421663_11419</name>
</gene>
<evidence type="ECO:0000313" key="2">
    <source>
        <dbReference type="EMBL" id="SDD57464.1"/>
    </source>
</evidence>
<dbReference type="Pfam" id="PF25297">
    <property type="entry name" value="DUF7878"/>
    <property type="match status" value="1"/>
</dbReference>
<dbReference type="EMBL" id="FMZB01000014">
    <property type="protein sequence ID" value="SDD57464.1"/>
    <property type="molecule type" value="Genomic_DNA"/>
</dbReference>
<keyword evidence="3" id="KW-1185">Reference proteome</keyword>
<organism evidence="2 3">
    <name type="scientific">Terribacillus halophilus</name>
    <dbReference type="NCBI Taxonomy" id="361279"/>
    <lineage>
        <taxon>Bacteria</taxon>
        <taxon>Bacillati</taxon>
        <taxon>Bacillota</taxon>
        <taxon>Bacilli</taxon>
        <taxon>Bacillales</taxon>
        <taxon>Bacillaceae</taxon>
        <taxon>Terribacillus</taxon>
    </lineage>
</organism>
<dbReference type="Proteomes" id="UP000198666">
    <property type="component" value="Unassembled WGS sequence"/>
</dbReference>
<feature type="domain" description="DUF7878" evidence="1">
    <location>
        <begin position="5"/>
        <end position="131"/>
    </location>
</feature>
<evidence type="ECO:0000313" key="3">
    <source>
        <dbReference type="Proteomes" id="UP000198666"/>
    </source>
</evidence>
<dbReference type="STRING" id="361279.SAMN05421663_11419"/>
<sequence length="142" mass="17344">MKLSINFEFNSDFNHLSSRERRQFANFLLVEGLLEIKIDGIAYFYEEGCPLLELYLQLERWLRKPFSKRGDFLYHTLELDGEEPYLAILHFQDFARLRVIWPETELYNVFHATYLHKKLEELRDRLGPVIEQHYHLKLRHFR</sequence>
<dbReference type="RefSeq" id="WP_093728545.1">
    <property type="nucleotide sequence ID" value="NZ_FMZB01000014.1"/>
</dbReference>
<name>A0A1G6VVC3_9BACI</name>
<proteinExistence type="predicted"/>
<dbReference type="AlphaFoldDB" id="A0A1G6VVC3"/>
<reference evidence="3" key="1">
    <citation type="submission" date="2016-10" db="EMBL/GenBank/DDBJ databases">
        <authorList>
            <person name="Varghese N."/>
            <person name="Submissions S."/>
        </authorList>
    </citation>
    <scope>NUCLEOTIDE SEQUENCE [LARGE SCALE GENOMIC DNA]</scope>
    <source>
        <strain evidence="3">DSM 21620</strain>
    </source>
</reference>